<reference evidence="8 9" key="1">
    <citation type="submission" date="2017-08" db="EMBL/GenBank/DDBJ databases">
        <title>Infants hospitalized years apart are colonized by the same room-sourced microbial strains.</title>
        <authorList>
            <person name="Brooks B."/>
            <person name="Olm M.R."/>
            <person name="Firek B.A."/>
            <person name="Baker R."/>
            <person name="Thomas B.C."/>
            <person name="Morowitz M.J."/>
            <person name="Banfield J.F."/>
        </authorList>
    </citation>
    <scope>NUCLEOTIDE SEQUENCE [LARGE SCALE GENOMIC DNA]</scope>
    <source>
        <strain evidence="8">S2_005_002_R2_33</strain>
    </source>
</reference>
<comment type="subcellular location">
    <subcellularLocation>
        <location evidence="1">Membrane</location>
        <topology evidence="1">Multi-pass membrane protein</topology>
    </subcellularLocation>
</comment>
<feature type="transmembrane region" description="Helical" evidence="6">
    <location>
        <begin position="340"/>
        <end position="357"/>
    </location>
</feature>
<evidence type="ECO:0000256" key="2">
    <source>
        <dbReference type="ARBA" id="ARBA00022692"/>
    </source>
</evidence>
<feature type="transmembrane region" description="Helical" evidence="6">
    <location>
        <begin position="266"/>
        <end position="286"/>
    </location>
</feature>
<feature type="transmembrane region" description="Helical" evidence="6">
    <location>
        <begin position="100"/>
        <end position="120"/>
    </location>
</feature>
<evidence type="ECO:0000256" key="6">
    <source>
        <dbReference type="SAM" id="Phobius"/>
    </source>
</evidence>
<dbReference type="Pfam" id="PF04932">
    <property type="entry name" value="Wzy_C"/>
    <property type="match status" value="1"/>
</dbReference>
<keyword evidence="4 6" id="KW-0472">Membrane</keyword>
<feature type="transmembrane region" description="Helical" evidence="6">
    <location>
        <begin position="422"/>
        <end position="442"/>
    </location>
</feature>
<comment type="caution">
    <text evidence="8">The sequence shown here is derived from an EMBL/GenBank/DDBJ whole genome shotgun (WGS) entry which is preliminary data.</text>
</comment>
<evidence type="ECO:0000256" key="1">
    <source>
        <dbReference type="ARBA" id="ARBA00004141"/>
    </source>
</evidence>
<feature type="transmembrane region" description="Helical" evidence="6">
    <location>
        <begin position="463"/>
        <end position="483"/>
    </location>
</feature>
<feature type="transmembrane region" description="Helical" evidence="6">
    <location>
        <begin position="211"/>
        <end position="232"/>
    </location>
</feature>
<dbReference type="InterPro" id="IPR007016">
    <property type="entry name" value="O-antigen_ligase-rel_domated"/>
</dbReference>
<dbReference type="EMBL" id="QFPX01000001">
    <property type="protein sequence ID" value="PZQ57663.1"/>
    <property type="molecule type" value="Genomic_DNA"/>
</dbReference>
<keyword evidence="2 6" id="KW-0812">Transmembrane</keyword>
<evidence type="ECO:0000256" key="4">
    <source>
        <dbReference type="ARBA" id="ARBA00023136"/>
    </source>
</evidence>
<keyword evidence="3 6" id="KW-1133">Transmembrane helix</keyword>
<gene>
    <name evidence="8" type="ORF">DI555_01745</name>
</gene>
<feature type="transmembrane region" description="Helical" evidence="6">
    <location>
        <begin position="59"/>
        <end position="80"/>
    </location>
</feature>
<accession>A0A2W5QSC1</accession>
<feature type="region of interest" description="Disordered" evidence="5">
    <location>
        <begin position="511"/>
        <end position="539"/>
    </location>
</feature>
<feature type="transmembrane region" description="Helical" evidence="6">
    <location>
        <begin position="30"/>
        <end position="47"/>
    </location>
</feature>
<dbReference type="PANTHER" id="PTHR37422">
    <property type="entry name" value="TEICHURONIC ACID BIOSYNTHESIS PROTEIN TUAE"/>
    <property type="match status" value="1"/>
</dbReference>
<evidence type="ECO:0000259" key="7">
    <source>
        <dbReference type="Pfam" id="PF04932"/>
    </source>
</evidence>
<evidence type="ECO:0000256" key="5">
    <source>
        <dbReference type="SAM" id="MobiDB-lite"/>
    </source>
</evidence>
<proteinExistence type="predicted"/>
<organism evidence="8 9">
    <name type="scientific">Novosphingobium pentaromativorans</name>
    <dbReference type="NCBI Taxonomy" id="205844"/>
    <lineage>
        <taxon>Bacteria</taxon>
        <taxon>Pseudomonadati</taxon>
        <taxon>Pseudomonadota</taxon>
        <taxon>Alphaproteobacteria</taxon>
        <taxon>Sphingomonadales</taxon>
        <taxon>Sphingomonadaceae</taxon>
        <taxon>Novosphingobium</taxon>
    </lineage>
</organism>
<evidence type="ECO:0000256" key="3">
    <source>
        <dbReference type="ARBA" id="ARBA00022989"/>
    </source>
</evidence>
<dbReference type="GO" id="GO:0016020">
    <property type="term" value="C:membrane"/>
    <property type="evidence" value="ECO:0007669"/>
    <property type="project" value="UniProtKB-SubCell"/>
</dbReference>
<dbReference type="InterPro" id="IPR051533">
    <property type="entry name" value="WaaL-like"/>
</dbReference>
<dbReference type="Proteomes" id="UP000249082">
    <property type="component" value="Unassembled WGS sequence"/>
</dbReference>
<protein>
    <recommendedName>
        <fullName evidence="7">O-antigen ligase-related domain-containing protein</fullName>
    </recommendedName>
</protein>
<evidence type="ECO:0000313" key="9">
    <source>
        <dbReference type="Proteomes" id="UP000249082"/>
    </source>
</evidence>
<sequence>MNRHAVQSVAGTAFILSVLAAAYHSLHSALYVSIVSSAGTVLFLLCLRGPHRDEMAARSLLCVIAMPMLAWSLPTIRMLHLAMCLWVPLLAGRPERIAPLYLFSLLLLPPLDVPVTLGALKLFDFGVQDGLAVGAALALFYHHPGLHLAGSLRRPASDGWVAALLLFLGMALSRETSATNFLRTTVNLLLDFGLPYYILSRGIVDVASQRTALRWLACSGIAVTAILVLEAWRSWPIFYELYGHYNVEMLLIVKARGGLMRAGGPFVEPTSMALVLAICFAALSVLREDFRSGLRHAGLLVICFIGVSVPQSRGAWIGLGLATVAMAIYRGRWRALMSNAAVIGTMLCVVFVTARLSPGFAEALGLSDGGANETTTYRRDLFEKGKEVFWMSPLFGHSMPSLNILMEDLRQGEGIIDFVNTYLWIGLIGGAAGLAIFIGNILDPLTALWKRRRVLRGTPGMAPAAFVFGTLVMLSEMLFFTSFGGRPAFLTLGLFGFSAAILARTSADALPQQRAEHTGNDPAAEGTGQSDRQEEQLLA</sequence>
<name>A0A2W5QSC1_9SPHN</name>
<dbReference type="PANTHER" id="PTHR37422:SF13">
    <property type="entry name" value="LIPOPOLYSACCHARIDE BIOSYNTHESIS PROTEIN PA4999-RELATED"/>
    <property type="match status" value="1"/>
</dbReference>
<evidence type="ECO:0000313" key="8">
    <source>
        <dbReference type="EMBL" id="PZQ57663.1"/>
    </source>
</evidence>
<feature type="domain" description="O-antigen ligase-related" evidence="7">
    <location>
        <begin position="299"/>
        <end position="438"/>
    </location>
</feature>
<dbReference type="AlphaFoldDB" id="A0A2W5QSC1"/>